<dbReference type="OrthoDB" id="10425836at2759"/>
<feature type="chain" id="PRO_5038696236" evidence="1">
    <location>
        <begin position="25"/>
        <end position="89"/>
    </location>
</feature>
<dbReference type="EMBL" id="CP097507">
    <property type="protein sequence ID" value="URE06742.1"/>
    <property type="molecule type" value="Genomic_DNA"/>
</dbReference>
<evidence type="ECO:0000313" key="3">
    <source>
        <dbReference type="Proteomes" id="UP001055439"/>
    </source>
</evidence>
<keyword evidence="3" id="KW-1185">Reference proteome</keyword>
<accession>A0A9E7K7B7</accession>
<proteinExistence type="predicted"/>
<sequence>MALLSRRMVVLALCLLLLVDVSTGADEAVDCDLQPDACYDACRKHGHWIVTCAGCYIGCSDIDGGDIGDIGSVNKMAESPPAGTAVEHP</sequence>
<dbReference type="AlphaFoldDB" id="A0A9E7K7B7"/>
<evidence type="ECO:0000313" key="2">
    <source>
        <dbReference type="EMBL" id="URE06742.1"/>
    </source>
</evidence>
<evidence type="ECO:0000256" key="1">
    <source>
        <dbReference type="SAM" id="SignalP"/>
    </source>
</evidence>
<dbReference type="Proteomes" id="UP001055439">
    <property type="component" value="Chromosome 5"/>
</dbReference>
<reference evidence="2" key="1">
    <citation type="submission" date="2022-05" db="EMBL/GenBank/DDBJ databases">
        <title>The Musa troglodytarum L. genome provides insights into the mechanism of non-climacteric behaviour and enrichment of carotenoids.</title>
        <authorList>
            <person name="Wang J."/>
        </authorList>
    </citation>
    <scope>NUCLEOTIDE SEQUENCE</scope>
    <source>
        <tissue evidence="2">Leaf</tissue>
    </source>
</reference>
<gene>
    <name evidence="2" type="ORF">MUK42_03218</name>
</gene>
<feature type="signal peptide" evidence="1">
    <location>
        <begin position="1"/>
        <end position="24"/>
    </location>
</feature>
<name>A0A9E7K7B7_9LILI</name>
<protein>
    <submittedName>
        <fullName evidence="2">Uncharacterized protein</fullName>
    </submittedName>
</protein>
<organism evidence="2 3">
    <name type="scientific">Musa troglodytarum</name>
    <name type="common">fe'i banana</name>
    <dbReference type="NCBI Taxonomy" id="320322"/>
    <lineage>
        <taxon>Eukaryota</taxon>
        <taxon>Viridiplantae</taxon>
        <taxon>Streptophyta</taxon>
        <taxon>Embryophyta</taxon>
        <taxon>Tracheophyta</taxon>
        <taxon>Spermatophyta</taxon>
        <taxon>Magnoliopsida</taxon>
        <taxon>Liliopsida</taxon>
        <taxon>Zingiberales</taxon>
        <taxon>Musaceae</taxon>
        <taxon>Musa</taxon>
    </lineage>
</organism>
<keyword evidence="1" id="KW-0732">Signal</keyword>